<dbReference type="RefSeq" id="WP_066238391.1">
    <property type="nucleotide sequence ID" value="NZ_LRFC01000006.1"/>
</dbReference>
<evidence type="ECO:0000313" key="1">
    <source>
        <dbReference type="EMBL" id="KZE67962.1"/>
    </source>
</evidence>
<keyword evidence="2" id="KW-1185">Reference proteome</keyword>
<dbReference type="Proteomes" id="UP000076567">
    <property type="component" value="Unassembled WGS sequence"/>
</dbReference>
<dbReference type="AlphaFoldDB" id="A0A163S1K0"/>
<dbReference type="EMBL" id="LRFC01000006">
    <property type="protein sequence ID" value="KZE67962.1"/>
    <property type="molecule type" value="Genomic_DNA"/>
</dbReference>
<gene>
    <name evidence="1" type="ORF">AWM68_17470</name>
</gene>
<organism evidence="1 2">
    <name type="scientific">Fictibacillus phosphorivorans</name>
    <dbReference type="NCBI Taxonomy" id="1221500"/>
    <lineage>
        <taxon>Bacteria</taxon>
        <taxon>Bacillati</taxon>
        <taxon>Bacillota</taxon>
        <taxon>Bacilli</taxon>
        <taxon>Bacillales</taxon>
        <taxon>Fictibacillaceae</taxon>
        <taxon>Fictibacillus</taxon>
    </lineage>
</organism>
<name>A0A163S1K0_9BACL</name>
<protein>
    <submittedName>
        <fullName evidence="1">Uncharacterized protein</fullName>
    </submittedName>
</protein>
<accession>A0A163S1K0</accession>
<evidence type="ECO:0000313" key="2">
    <source>
        <dbReference type="Proteomes" id="UP000076567"/>
    </source>
</evidence>
<sequence>MNGVYTEKLPNYSQGKLEVTKDSWYIEFYFKGPDFRYNGTFVKICEFEIQKYINAFIFNFKKYLELKSQIPAGTTYEIKGELNMEIRIGGPFREGVCIKSYHLPISSKEDLYKIVYDLQWAQKRAVEIKNVLKSI</sequence>
<proteinExistence type="predicted"/>
<comment type="caution">
    <text evidence="1">The sequence shown here is derived from an EMBL/GenBank/DDBJ whole genome shotgun (WGS) entry which is preliminary data.</text>
</comment>
<dbReference type="OrthoDB" id="9798386at2"/>
<reference evidence="2" key="1">
    <citation type="submission" date="2016-01" db="EMBL/GenBank/DDBJ databases">
        <title>Draft genome of Chromobacterium sp. F49.</title>
        <authorList>
            <person name="Hong K.W."/>
        </authorList>
    </citation>
    <scope>NUCLEOTIDE SEQUENCE [LARGE SCALE GENOMIC DNA]</scope>
    <source>
        <strain evidence="2">P7IIIA</strain>
    </source>
</reference>